<accession>A0A1E5XIC7</accession>
<dbReference type="InterPro" id="IPR029069">
    <property type="entry name" value="HotDog_dom_sf"/>
</dbReference>
<organism evidence="3 4">
    <name type="scientific">Devosia insulae DS-56</name>
    <dbReference type="NCBI Taxonomy" id="1116389"/>
    <lineage>
        <taxon>Bacteria</taxon>
        <taxon>Pseudomonadati</taxon>
        <taxon>Pseudomonadota</taxon>
        <taxon>Alphaproteobacteria</taxon>
        <taxon>Hyphomicrobiales</taxon>
        <taxon>Devosiaceae</taxon>
        <taxon>Devosia</taxon>
    </lineage>
</organism>
<dbReference type="Proteomes" id="UP000095463">
    <property type="component" value="Unassembled WGS sequence"/>
</dbReference>
<dbReference type="InterPro" id="IPR002539">
    <property type="entry name" value="MaoC-like_dom"/>
</dbReference>
<gene>
    <name evidence="3" type="ORF">VW23_005145</name>
</gene>
<proteinExistence type="predicted"/>
<keyword evidence="4" id="KW-1185">Reference proteome</keyword>
<feature type="region of interest" description="Disordered" evidence="1">
    <location>
        <begin position="152"/>
        <end position="174"/>
    </location>
</feature>
<dbReference type="PANTHER" id="PTHR43664">
    <property type="entry name" value="MONOAMINE OXIDASE-RELATED"/>
    <property type="match status" value="1"/>
</dbReference>
<dbReference type="OrthoDB" id="9797938at2"/>
<evidence type="ECO:0000256" key="1">
    <source>
        <dbReference type="SAM" id="MobiDB-lite"/>
    </source>
</evidence>
<evidence type="ECO:0000313" key="3">
    <source>
        <dbReference type="EMBL" id="OEO28348.1"/>
    </source>
</evidence>
<dbReference type="Gene3D" id="3.10.129.10">
    <property type="entry name" value="Hotdog Thioesterase"/>
    <property type="match status" value="1"/>
</dbReference>
<dbReference type="Pfam" id="PF01575">
    <property type="entry name" value="MaoC_dehydratas"/>
    <property type="match status" value="1"/>
</dbReference>
<dbReference type="PANTHER" id="PTHR43664:SF1">
    <property type="entry name" value="BETA-METHYLMALYL-COA DEHYDRATASE"/>
    <property type="match status" value="1"/>
</dbReference>
<protein>
    <recommendedName>
        <fullName evidence="2">MaoC-like domain-containing protein</fullName>
    </recommendedName>
</protein>
<evidence type="ECO:0000313" key="4">
    <source>
        <dbReference type="Proteomes" id="UP000095463"/>
    </source>
</evidence>
<dbReference type="CDD" id="cd03454">
    <property type="entry name" value="YdeM"/>
    <property type="match status" value="1"/>
</dbReference>
<feature type="domain" description="MaoC-like" evidence="2">
    <location>
        <begin position="25"/>
        <end position="117"/>
    </location>
</feature>
<evidence type="ECO:0000259" key="2">
    <source>
        <dbReference type="Pfam" id="PF01575"/>
    </source>
</evidence>
<dbReference type="AlphaFoldDB" id="A0A1E5XIC7"/>
<reference evidence="3 4" key="1">
    <citation type="journal article" date="2015" name="Genome Announc.">
        <title>Genome Assemblies of Three Soil-Associated Devosia species: D. insulae, D. limi, and D. soli.</title>
        <authorList>
            <person name="Hassan Y.I."/>
            <person name="Lepp D."/>
            <person name="Zhou T."/>
        </authorList>
    </citation>
    <scope>NUCLEOTIDE SEQUENCE [LARGE SCALE GENOMIC DNA]</scope>
    <source>
        <strain evidence="3 4">DS-56</strain>
    </source>
</reference>
<sequence length="174" mass="19007">MNAVTADRRHFEDLVVGETINLGSTLVTKEMIISFAREFDPFPFHLDEAAAKRSLLGGLASSGWQTAALTLRLLGDSFLSKIASAGGLGFSDLKWKKPVMKGDTIWATATIAELRRSRHHPNWGIVSIDLDVKNQNGQPVMSMRLANLVETRSPEDGMQAQPEQPYDVEQGGAA</sequence>
<name>A0A1E5XIC7_9HYPH</name>
<dbReference type="RefSeq" id="WP_069912341.1">
    <property type="nucleotide sequence ID" value="NZ_LAJE02000381.1"/>
</dbReference>
<dbReference type="InterPro" id="IPR052342">
    <property type="entry name" value="MCH/BMMD"/>
</dbReference>
<dbReference type="SUPFAM" id="SSF54637">
    <property type="entry name" value="Thioesterase/thiol ester dehydrase-isomerase"/>
    <property type="match status" value="1"/>
</dbReference>
<comment type="caution">
    <text evidence="3">The sequence shown here is derived from an EMBL/GenBank/DDBJ whole genome shotgun (WGS) entry which is preliminary data.</text>
</comment>
<dbReference type="EMBL" id="LAJE02000381">
    <property type="protein sequence ID" value="OEO28348.1"/>
    <property type="molecule type" value="Genomic_DNA"/>
</dbReference>